<keyword evidence="4 7" id="KW-0812">Transmembrane</keyword>
<dbReference type="InterPro" id="IPR001991">
    <property type="entry name" value="Na-dicarboxylate_symporter"/>
</dbReference>
<feature type="transmembrane region" description="Helical" evidence="7">
    <location>
        <begin position="12"/>
        <end position="29"/>
    </location>
</feature>
<name>A0ABT2WE89_9BACI</name>
<dbReference type="PANTHER" id="PTHR42865:SF7">
    <property type="entry name" value="PROTON_GLUTAMATE-ASPARTATE SYMPORTER"/>
    <property type="match status" value="1"/>
</dbReference>
<protein>
    <submittedName>
        <fullName evidence="8">Dicarboxylate/amino acid:cation symporter</fullName>
    </submittedName>
</protein>
<evidence type="ECO:0000256" key="1">
    <source>
        <dbReference type="ARBA" id="ARBA00004651"/>
    </source>
</evidence>
<organism evidence="8 9">
    <name type="scientific">Pallidibacillus thermolactis</name>
    <dbReference type="NCBI Taxonomy" id="251051"/>
    <lineage>
        <taxon>Bacteria</taxon>
        <taxon>Bacillati</taxon>
        <taxon>Bacillota</taxon>
        <taxon>Bacilli</taxon>
        <taxon>Bacillales</taxon>
        <taxon>Bacillaceae</taxon>
        <taxon>Pallidibacillus</taxon>
    </lineage>
</organism>
<dbReference type="InterPro" id="IPR036458">
    <property type="entry name" value="Na:dicarbo_symporter_sf"/>
</dbReference>
<evidence type="ECO:0000313" key="8">
    <source>
        <dbReference type="EMBL" id="MCU9593994.1"/>
    </source>
</evidence>
<proteinExistence type="predicted"/>
<dbReference type="PRINTS" id="PR00173">
    <property type="entry name" value="EDTRNSPORT"/>
</dbReference>
<keyword evidence="5 7" id="KW-1133">Transmembrane helix</keyword>
<dbReference type="SUPFAM" id="SSF118215">
    <property type="entry name" value="Proton glutamate symport protein"/>
    <property type="match status" value="1"/>
</dbReference>
<feature type="transmembrane region" description="Helical" evidence="7">
    <location>
        <begin position="327"/>
        <end position="346"/>
    </location>
</feature>
<keyword evidence="9" id="KW-1185">Reference proteome</keyword>
<keyword evidence="2" id="KW-0813">Transport</keyword>
<keyword evidence="3" id="KW-1003">Cell membrane</keyword>
<evidence type="ECO:0000256" key="7">
    <source>
        <dbReference type="SAM" id="Phobius"/>
    </source>
</evidence>
<evidence type="ECO:0000256" key="5">
    <source>
        <dbReference type="ARBA" id="ARBA00022989"/>
    </source>
</evidence>
<feature type="transmembrane region" description="Helical" evidence="7">
    <location>
        <begin position="49"/>
        <end position="72"/>
    </location>
</feature>
<feature type="transmembrane region" description="Helical" evidence="7">
    <location>
        <begin position="84"/>
        <end position="106"/>
    </location>
</feature>
<dbReference type="Pfam" id="PF00375">
    <property type="entry name" value="SDF"/>
    <property type="match status" value="1"/>
</dbReference>
<reference evidence="8 9" key="1">
    <citation type="submission" date="2022-10" db="EMBL/GenBank/DDBJ databases">
        <title>Description of Fervidibacillus gen. nov. in the family Fervidibacillaceae fam. nov. with two species, Fervidibacillus albus sp. nov., and Fervidibacillus halotolerans sp. nov., isolated from tidal flat sediments.</title>
        <authorList>
            <person name="Kwon K.K."/>
            <person name="Yang S.-H."/>
        </authorList>
    </citation>
    <scope>NUCLEOTIDE SEQUENCE [LARGE SCALE GENOMIC DNA]</scope>
    <source>
        <strain evidence="8 9">DSM 23332</strain>
    </source>
</reference>
<dbReference type="PANTHER" id="PTHR42865">
    <property type="entry name" value="PROTON/GLUTAMATE-ASPARTATE SYMPORTER"/>
    <property type="match status" value="1"/>
</dbReference>
<feature type="transmembrane region" description="Helical" evidence="7">
    <location>
        <begin position="222"/>
        <end position="246"/>
    </location>
</feature>
<evidence type="ECO:0000256" key="2">
    <source>
        <dbReference type="ARBA" id="ARBA00022448"/>
    </source>
</evidence>
<dbReference type="EMBL" id="JAOUSE010000011">
    <property type="protein sequence ID" value="MCU9593994.1"/>
    <property type="molecule type" value="Genomic_DNA"/>
</dbReference>
<feature type="transmembrane region" description="Helical" evidence="7">
    <location>
        <begin position="151"/>
        <end position="168"/>
    </location>
</feature>
<feature type="transmembrane region" description="Helical" evidence="7">
    <location>
        <begin position="188"/>
        <end position="210"/>
    </location>
</feature>
<evidence type="ECO:0000256" key="6">
    <source>
        <dbReference type="ARBA" id="ARBA00023136"/>
    </source>
</evidence>
<dbReference type="Proteomes" id="UP001208656">
    <property type="component" value="Unassembled WGS sequence"/>
</dbReference>
<sequence length="427" mass="45880">MKRKLGLSSKIIIGLILGALIGLFINNYFADQFPFIDNYLFNPLGTIFINLILMLVVPLVFFSIALGVASIGDPKKMGRIGGKSLTYFLFTAAIALIIAVSLTLLLKPGKVGVFNTDNLEFNASTKTVDLGENFLNIIPTNPIQSMAEGNMLQIIVFAIFIGIGMAMLGKKVEGVYNFFEQANEIMMYLIRLVMKFAPYGTFGLIASAVGEAGFNAMKAMGLYMIVVVIALAVQFFGVYGGTLKLLAKMSPWKFYKAYLPAMSVAFSTSSSTATLPVAMDIAQNKLGVPKNISNFVQPLGAAINMDGTAILQGCATVFIAQVMGVDLTFIELITVIVMALLASLGTASVPGFGLIMLAMVLTSVNLPVEGIALILGVDRILDMTRTIVNSSADAVCAIIITESEKRREARLQRKGIVASTEQDREAI</sequence>
<accession>A0ABT2WE89</accession>
<dbReference type="Gene3D" id="1.10.3860.10">
    <property type="entry name" value="Sodium:dicarboxylate symporter"/>
    <property type="match status" value="1"/>
</dbReference>
<gene>
    <name evidence="8" type="ORF">OEV82_05945</name>
</gene>
<keyword evidence="6 7" id="KW-0472">Membrane</keyword>
<comment type="caution">
    <text evidence="8">The sequence shown here is derived from an EMBL/GenBank/DDBJ whole genome shotgun (WGS) entry which is preliminary data.</text>
</comment>
<evidence type="ECO:0000313" key="9">
    <source>
        <dbReference type="Proteomes" id="UP001208656"/>
    </source>
</evidence>
<comment type="subcellular location">
    <subcellularLocation>
        <location evidence="1">Cell membrane</location>
        <topology evidence="1">Multi-pass membrane protein</topology>
    </subcellularLocation>
</comment>
<feature type="transmembrane region" description="Helical" evidence="7">
    <location>
        <begin position="352"/>
        <end position="375"/>
    </location>
</feature>
<dbReference type="RefSeq" id="WP_263061321.1">
    <property type="nucleotide sequence ID" value="NZ_JAOUSE010000011.1"/>
</dbReference>
<evidence type="ECO:0000256" key="3">
    <source>
        <dbReference type="ARBA" id="ARBA00022475"/>
    </source>
</evidence>
<evidence type="ECO:0000256" key="4">
    <source>
        <dbReference type="ARBA" id="ARBA00022692"/>
    </source>
</evidence>